<feature type="transmembrane region" description="Helical" evidence="9">
    <location>
        <begin position="38"/>
        <end position="55"/>
    </location>
</feature>
<comment type="subcellular location">
    <subcellularLocation>
        <location evidence="1">Cell membrane</location>
        <topology evidence="1">Multi-pass membrane protein</topology>
    </subcellularLocation>
</comment>
<feature type="transmembrane region" description="Helical" evidence="9">
    <location>
        <begin position="100"/>
        <end position="121"/>
    </location>
</feature>
<comment type="similarity">
    <text evidence="8">Belongs to the binding-protein-dependent transport system permease family. LivHM subfamily.</text>
</comment>
<evidence type="ECO:0000256" key="9">
    <source>
        <dbReference type="SAM" id="Phobius"/>
    </source>
</evidence>
<keyword evidence="7 9" id="KW-0472">Membrane</keyword>
<keyword evidence="3" id="KW-1003">Cell membrane</keyword>
<dbReference type="Proteomes" id="UP001595528">
    <property type="component" value="Unassembled WGS sequence"/>
</dbReference>
<feature type="transmembrane region" description="Helical" evidence="9">
    <location>
        <begin position="6"/>
        <end position="26"/>
    </location>
</feature>
<dbReference type="PANTHER" id="PTHR11795:SF445">
    <property type="entry name" value="AMINO ACID ABC TRANSPORTER PERMEASE PROTEIN"/>
    <property type="match status" value="1"/>
</dbReference>
<protein>
    <submittedName>
        <fullName evidence="10">Branched-chain amino acid ABC transporter permease</fullName>
    </submittedName>
</protein>
<dbReference type="RefSeq" id="WP_379906083.1">
    <property type="nucleotide sequence ID" value="NZ_JBHRTR010000048.1"/>
</dbReference>
<comment type="caution">
    <text evidence="10">The sequence shown here is derived from an EMBL/GenBank/DDBJ whole genome shotgun (WGS) entry which is preliminary data.</text>
</comment>
<feature type="transmembrane region" description="Helical" evidence="9">
    <location>
        <begin position="256"/>
        <end position="280"/>
    </location>
</feature>
<accession>A0ABV7L8J1</accession>
<dbReference type="InterPro" id="IPR001851">
    <property type="entry name" value="ABC_transp_permease"/>
</dbReference>
<gene>
    <name evidence="10" type="ORF">ACFOGJ_25770</name>
</gene>
<evidence type="ECO:0000256" key="4">
    <source>
        <dbReference type="ARBA" id="ARBA00022692"/>
    </source>
</evidence>
<evidence type="ECO:0000256" key="7">
    <source>
        <dbReference type="ARBA" id="ARBA00023136"/>
    </source>
</evidence>
<feature type="transmembrane region" description="Helical" evidence="9">
    <location>
        <begin position="61"/>
        <end position="79"/>
    </location>
</feature>
<feature type="transmembrane region" description="Helical" evidence="9">
    <location>
        <begin position="141"/>
        <end position="162"/>
    </location>
</feature>
<dbReference type="EMBL" id="JBHRTR010000048">
    <property type="protein sequence ID" value="MFC3230683.1"/>
    <property type="molecule type" value="Genomic_DNA"/>
</dbReference>
<dbReference type="PANTHER" id="PTHR11795">
    <property type="entry name" value="BRANCHED-CHAIN AMINO ACID TRANSPORT SYSTEM PERMEASE PROTEIN LIVH"/>
    <property type="match status" value="1"/>
</dbReference>
<evidence type="ECO:0000313" key="11">
    <source>
        <dbReference type="Proteomes" id="UP001595528"/>
    </source>
</evidence>
<proteinExistence type="inferred from homology"/>
<keyword evidence="2" id="KW-0813">Transport</keyword>
<evidence type="ECO:0000256" key="8">
    <source>
        <dbReference type="ARBA" id="ARBA00037998"/>
    </source>
</evidence>
<dbReference type="InterPro" id="IPR052157">
    <property type="entry name" value="BCAA_transport_permease"/>
</dbReference>
<evidence type="ECO:0000256" key="3">
    <source>
        <dbReference type="ARBA" id="ARBA00022475"/>
    </source>
</evidence>
<name>A0ABV7L8J1_9PROT</name>
<keyword evidence="11" id="KW-1185">Reference proteome</keyword>
<sequence length="289" mass="30467">MIVFEVLLNGIVLGGMYALLAFGLNLQYGVARIMNLSYGEFLMTAAFGAFWFFTLYSIDPLLSMIVSVPLSFAANWIIYKVILTPLVRRAPSRDALEADTILVTFGLLFVIQGTALLQWGGEYRGYTYLAIPVDILGATIAANRLLAFGVACVIGVGAYLVLKYTRVGTALRALAIDPVAAQLVGVNVPRLSGLAFASGGAMMAAAGVLVSMFLSFNPSVGVLYTLKALIVVIMGGVGSMIGSLAAGLLLGLAEGFGAWLVDPGLTLAINFAIFLAILLLRPKGLFARA</sequence>
<dbReference type="Pfam" id="PF02653">
    <property type="entry name" value="BPD_transp_2"/>
    <property type="match status" value="1"/>
</dbReference>
<evidence type="ECO:0000256" key="2">
    <source>
        <dbReference type="ARBA" id="ARBA00022448"/>
    </source>
</evidence>
<evidence type="ECO:0000256" key="5">
    <source>
        <dbReference type="ARBA" id="ARBA00022970"/>
    </source>
</evidence>
<evidence type="ECO:0000313" key="10">
    <source>
        <dbReference type="EMBL" id="MFC3230683.1"/>
    </source>
</evidence>
<evidence type="ECO:0000256" key="6">
    <source>
        <dbReference type="ARBA" id="ARBA00022989"/>
    </source>
</evidence>
<feature type="transmembrane region" description="Helical" evidence="9">
    <location>
        <begin position="194"/>
        <end position="216"/>
    </location>
</feature>
<evidence type="ECO:0000256" key="1">
    <source>
        <dbReference type="ARBA" id="ARBA00004651"/>
    </source>
</evidence>
<organism evidence="10 11">
    <name type="scientific">Marinibaculum pumilum</name>
    <dbReference type="NCBI Taxonomy" id="1766165"/>
    <lineage>
        <taxon>Bacteria</taxon>
        <taxon>Pseudomonadati</taxon>
        <taxon>Pseudomonadota</taxon>
        <taxon>Alphaproteobacteria</taxon>
        <taxon>Rhodospirillales</taxon>
        <taxon>Rhodospirillaceae</taxon>
        <taxon>Marinibaculum</taxon>
    </lineage>
</organism>
<feature type="transmembrane region" description="Helical" evidence="9">
    <location>
        <begin position="228"/>
        <end position="250"/>
    </location>
</feature>
<reference evidence="11" key="1">
    <citation type="journal article" date="2019" name="Int. J. Syst. Evol. Microbiol.">
        <title>The Global Catalogue of Microorganisms (GCM) 10K type strain sequencing project: providing services to taxonomists for standard genome sequencing and annotation.</title>
        <authorList>
            <consortium name="The Broad Institute Genomics Platform"/>
            <consortium name="The Broad Institute Genome Sequencing Center for Infectious Disease"/>
            <person name="Wu L."/>
            <person name="Ma J."/>
        </authorList>
    </citation>
    <scope>NUCLEOTIDE SEQUENCE [LARGE SCALE GENOMIC DNA]</scope>
    <source>
        <strain evidence="11">KCTC 42964</strain>
    </source>
</reference>
<keyword evidence="4 9" id="KW-0812">Transmembrane</keyword>
<keyword evidence="5" id="KW-0029">Amino-acid transport</keyword>
<dbReference type="CDD" id="cd06582">
    <property type="entry name" value="TM_PBP1_LivH_like"/>
    <property type="match status" value="1"/>
</dbReference>
<keyword evidence="6 9" id="KW-1133">Transmembrane helix</keyword>